<evidence type="ECO:0000256" key="5">
    <source>
        <dbReference type="SAM" id="Phobius"/>
    </source>
</evidence>
<comment type="caution">
    <text evidence="7">The sequence shown here is derived from an EMBL/GenBank/DDBJ whole genome shotgun (WGS) entry which is preliminary data.</text>
</comment>
<protein>
    <submittedName>
        <fullName evidence="7">O-antigen ligase family protein</fullName>
    </submittedName>
</protein>
<organism evidence="7 8">
    <name type="scientific">Candidatus Spechtbacteria bacterium SB0662_bin_43</name>
    <dbReference type="NCBI Taxonomy" id="2604897"/>
    <lineage>
        <taxon>Bacteria</taxon>
        <taxon>Candidatus Spechtiibacteriota</taxon>
    </lineage>
</organism>
<dbReference type="EMBL" id="VXOY01000031">
    <property type="protein sequence ID" value="MYE38551.1"/>
    <property type="molecule type" value="Genomic_DNA"/>
</dbReference>
<feature type="transmembrane region" description="Helical" evidence="5">
    <location>
        <begin position="143"/>
        <end position="163"/>
    </location>
</feature>
<evidence type="ECO:0000313" key="8">
    <source>
        <dbReference type="Proteomes" id="UP000449092"/>
    </source>
</evidence>
<evidence type="ECO:0000256" key="3">
    <source>
        <dbReference type="ARBA" id="ARBA00022989"/>
    </source>
</evidence>
<keyword evidence="3 5" id="KW-1133">Transmembrane helix</keyword>
<dbReference type="InterPro" id="IPR007016">
    <property type="entry name" value="O-antigen_ligase-rel_domated"/>
</dbReference>
<keyword evidence="2 5" id="KW-0812">Transmembrane</keyword>
<feature type="transmembrane region" description="Helical" evidence="5">
    <location>
        <begin position="476"/>
        <end position="493"/>
    </location>
</feature>
<keyword evidence="7" id="KW-0436">Ligase</keyword>
<evidence type="ECO:0000256" key="4">
    <source>
        <dbReference type="ARBA" id="ARBA00023136"/>
    </source>
</evidence>
<feature type="transmembrane region" description="Helical" evidence="5">
    <location>
        <begin position="340"/>
        <end position="361"/>
    </location>
</feature>
<feature type="transmembrane region" description="Helical" evidence="5">
    <location>
        <begin position="505"/>
        <end position="522"/>
    </location>
</feature>
<feature type="transmembrane region" description="Helical" evidence="5">
    <location>
        <begin position="120"/>
        <end position="137"/>
    </location>
</feature>
<accession>A0A845DEV0</accession>
<keyword evidence="4 5" id="KW-0472">Membrane</keyword>
<evidence type="ECO:0000313" key="7">
    <source>
        <dbReference type="EMBL" id="MYE38551.1"/>
    </source>
</evidence>
<dbReference type="GO" id="GO:0016020">
    <property type="term" value="C:membrane"/>
    <property type="evidence" value="ECO:0007669"/>
    <property type="project" value="UniProtKB-SubCell"/>
</dbReference>
<feature type="transmembrane region" description="Helical" evidence="5">
    <location>
        <begin position="175"/>
        <end position="196"/>
    </location>
</feature>
<comment type="subcellular location">
    <subcellularLocation>
        <location evidence="1">Membrane</location>
        <topology evidence="1">Multi-pass membrane protein</topology>
    </subcellularLocation>
</comment>
<feature type="transmembrane region" description="Helical" evidence="5">
    <location>
        <begin position="7"/>
        <end position="26"/>
    </location>
</feature>
<name>A0A845DEV0_9BACT</name>
<gene>
    <name evidence="7" type="ORF">F4X82_03490</name>
</gene>
<proteinExistence type="predicted"/>
<feature type="transmembrane region" description="Helical" evidence="5">
    <location>
        <begin position="78"/>
        <end position="100"/>
    </location>
</feature>
<dbReference type="PANTHER" id="PTHR37422">
    <property type="entry name" value="TEICHURONIC ACID BIOSYNTHESIS PROTEIN TUAE"/>
    <property type="match status" value="1"/>
</dbReference>
<sequence length="531" mass="60739">MIRRHFTRLNIVYGVCLSLTTLIIFGFLPREVSFFVAFLYSAFILFSPTDQGVSLIIRSIPFFIALPLTESFDNFNTWRIAILLIVLKWGIEQNRVLLFLRALRKKEYWDSVFETKKLEIYGSVFLFLSTLSLLIGLNAEETLLRIIYLFNIAAFFVVVRSLVSETPSFAKAFCRDFLIGVGMILAFGLVQFINAYTVEFWRFHWWWAGEVSLAQYGTNWSNVVLTDNTWFSYAGDTLRLRIFSVFPDTHSFPMYVIMGIPCFVTLLFLRKRLPFFAYQAKKASTFVLRSLADYSVFIGFVVAYLAVILSGTRGIWLASLAPLVLVLLWFHRGGKPYAKCVLYSCVLFVLLFGVYIGIVSFKQFQETESTSSATIERLQSVVDLSEKSNSGRLYIWENTIRYTIDHPIWGIGIANYPLILGEDIQTSIAGASAHNVYLHIASTTGVPSLIFAFLFLYELLRRGLRSLHSFSTRWEVVYQMGTVFALLWLAFYLMTDAVLFDERILLGFMVITGIAAGLYASLHKQRSLSMK</sequence>
<dbReference type="Pfam" id="PF04932">
    <property type="entry name" value="Wzy_C"/>
    <property type="match status" value="1"/>
</dbReference>
<evidence type="ECO:0000256" key="2">
    <source>
        <dbReference type="ARBA" id="ARBA00022692"/>
    </source>
</evidence>
<evidence type="ECO:0000259" key="6">
    <source>
        <dbReference type="Pfam" id="PF04932"/>
    </source>
</evidence>
<feature type="transmembrane region" description="Helical" evidence="5">
    <location>
        <begin position="252"/>
        <end position="270"/>
    </location>
</feature>
<dbReference type="GO" id="GO:0016874">
    <property type="term" value="F:ligase activity"/>
    <property type="evidence" value="ECO:0007669"/>
    <property type="project" value="UniProtKB-KW"/>
</dbReference>
<evidence type="ECO:0000256" key="1">
    <source>
        <dbReference type="ARBA" id="ARBA00004141"/>
    </source>
</evidence>
<dbReference type="AlphaFoldDB" id="A0A845DEV0"/>
<feature type="domain" description="O-antigen ligase-related" evidence="6">
    <location>
        <begin position="299"/>
        <end position="452"/>
    </location>
</feature>
<dbReference type="InterPro" id="IPR051533">
    <property type="entry name" value="WaaL-like"/>
</dbReference>
<dbReference type="PANTHER" id="PTHR37422:SF13">
    <property type="entry name" value="LIPOPOLYSACCHARIDE BIOSYNTHESIS PROTEIN PA4999-RELATED"/>
    <property type="match status" value="1"/>
</dbReference>
<feature type="transmembrane region" description="Helical" evidence="5">
    <location>
        <begin position="291"/>
        <end position="309"/>
    </location>
</feature>
<feature type="transmembrane region" description="Helical" evidence="5">
    <location>
        <begin position="315"/>
        <end position="331"/>
    </location>
</feature>
<feature type="transmembrane region" description="Helical" evidence="5">
    <location>
        <begin position="436"/>
        <end position="456"/>
    </location>
</feature>
<reference evidence="7 8" key="1">
    <citation type="submission" date="2019-09" db="EMBL/GenBank/DDBJ databases">
        <title>Characterisation of the sponge microbiome using genome-centric metagenomics.</title>
        <authorList>
            <person name="Engelberts J.P."/>
            <person name="Robbins S.J."/>
            <person name="De Goeij J.M."/>
            <person name="Aranda M."/>
            <person name="Bell S.C."/>
            <person name="Webster N.S."/>
        </authorList>
    </citation>
    <scope>NUCLEOTIDE SEQUENCE [LARGE SCALE GENOMIC DNA]</scope>
    <source>
        <strain evidence="7">SB0662_bin_43</strain>
    </source>
</reference>
<dbReference type="Proteomes" id="UP000449092">
    <property type="component" value="Unassembled WGS sequence"/>
</dbReference>